<name>X1LNQ9_9ZZZZ</name>
<organism evidence="1">
    <name type="scientific">marine sediment metagenome</name>
    <dbReference type="NCBI Taxonomy" id="412755"/>
    <lineage>
        <taxon>unclassified sequences</taxon>
        <taxon>metagenomes</taxon>
        <taxon>ecological metagenomes</taxon>
    </lineage>
</organism>
<gene>
    <name evidence="1" type="ORF">S06H3_31352</name>
</gene>
<accession>X1LNQ9</accession>
<reference evidence="1" key="1">
    <citation type="journal article" date="2014" name="Front. Microbiol.">
        <title>High frequency of phylogenetically diverse reductive dehalogenase-homologous genes in deep subseafloor sedimentary metagenomes.</title>
        <authorList>
            <person name="Kawai M."/>
            <person name="Futagami T."/>
            <person name="Toyoda A."/>
            <person name="Takaki Y."/>
            <person name="Nishi S."/>
            <person name="Hori S."/>
            <person name="Arai W."/>
            <person name="Tsubouchi T."/>
            <person name="Morono Y."/>
            <person name="Uchiyama I."/>
            <person name="Ito T."/>
            <person name="Fujiyama A."/>
            <person name="Inagaki F."/>
            <person name="Takami H."/>
        </authorList>
    </citation>
    <scope>NUCLEOTIDE SEQUENCE</scope>
    <source>
        <strain evidence="1">Expedition CK06-06</strain>
    </source>
</reference>
<proteinExistence type="predicted"/>
<comment type="caution">
    <text evidence="1">The sequence shown here is derived from an EMBL/GenBank/DDBJ whole genome shotgun (WGS) entry which is preliminary data.</text>
</comment>
<dbReference type="EMBL" id="BARV01018555">
    <property type="protein sequence ID" value="GAI20972.1"/>
    <property type="molecule type" value="Genomic_DNA"/>
</dbReference>
<protein>
    <submittedName>
        <fullName evidence="1">Uncharacterized protein</fullName>
    </submittedName>
</protein>
<sequence>MVKLKRKGMKLKENASEHEIDAALAALTGALHLKGKTEEVGTASEGTIIIPRGEL</sequence>
<dbReference type="AlphaFoldDB" id="X1LNQ9"/>
<evidence type="ECO:0000313" key="1">
    <source>
        <dbReference type="EMBL" id="GAI20972.1"/>
    </source>
</evidence>